<dbReference type="PANTHER" id="PTHR31964:SF113">
    <property type="entry name" value="USPA DOMAIN-CONTAINING PROTEIN"/>
    <property type="match status" value="1"/>
</dbReference>
<accession>A0PLR4</accession>
<dbReference type="InterPro" id="IPR006015">
    <property type="entry name" value="Universal_stress_UspA"/>
</dbReference>
<dbReference type="EMBL" id="CP000325">
    <property type="protein sequence ID" value="ABL03283.1"/>
    <property type="molecule type" value="Genomic_DNA"/>
</dbReference>
<organism evidence="3 4">
    <name type="scientific">Mycobacterium ulcerans (strain Agy99)</name>
    <dbReference type="NCBI Taxonomy" id="362242"/>
    <lineage>
        <taxon>Bacteria</taxon>
        <taxon>Bacillati</taxon>
        <taxon>Actinomycetota</taxon>
        <taxon>Actinomycetes</taxon>
        <taxon>Mycobacteriales</taxon>
        <taxon>Mycobacteriaceae</taxon>
        <taxon>Mycobacterium</taxon>
        <taxon>Mycobacterium ulcerans group</taxon>
    </lineage>
</organism>
<feature type="domain" description="UspA" evidence="2">
    <location>
        <begin position="20"/>
        <end position="164"/>
    </location>
</feature>
<dbReference type="Gene3D" id="3.40.50.12370">
    <property type="match status" value="1"/>
</dbReference>
<sequence length="330" mass="34442">MAGLVARDLSRRCTVPVNAVVGYDGSPGASTAIEAGALLFPGARGWITYLWVPPFASEKVRRRLRPMASNTNELVEMVEREGELEARRVVAMGATLARAAGWDAEPVLKRTWGPEGLRMAEEADEVQADLVLVGTRGLGGTQAVLGSVADMVLHRCPRPVVVVPNPMLAAEYDALPKGPMVVGWDGSAGSETALAAARRLCPDREVVLVFVGDGSAPPPAAGVGELRQLSVERGRGFHARAVSEALVAAGQDNGAALLVVGSRGHSGARETLRARDIAWQRRNGHRAPLPSAGPGGAERVAGSRRLLSADGALGPRSARWVTSGSDPAGV</sequence>
<gene>
    <name evidence="3" type="ordered locus">MUL_0611</name>
</gene>
<dbReference type="SUPFAM" id="SSF52402">
    <property type="entry name" value="Adenine nucleotide alpha hydrolases-like"/>
    <property type="match status" value="2"/>
</dbReference>
<dbReference type="Proteomes" id="UP000000765">
    <property type="component" value="Chromosome"/>
</dbReference>
<dbReference type="CDD" id="cd00293">
    <property type="entry name" value="USP-like"/>
    <property type="match status" value="2"/>
</dbReference>
<dbReference type="KEGG" id="mul:MUL_0611"/>
<dbReference type="Pfam" id="PF00582">
    <property type="entry name" value="Usp"/>
    <property type="match status" value="1"/>
</dbReference>
<dbReference type="eggNOG" id="COG0589">
    <property type="taxonomic scope" value="Bacteria"/>
</dbReference>
<evidence type="ECO:0000313" key="4">
    <source>
        <dbReference type="Proteomes" id="UP000000765"/>
    </source>
</evidence>
<dbReference type="HOGENOM" id="CLU_965470_0_0_11"/>
<dbReference type="InterPro" id="IPR006016">
    <property type="entry name" value="UspA"/>
</dbReference>
<evidence type="ECO:0000259" key="2">
    <source>
        <dbReference type="Pfam" id="PF00582"/>
    </source>
</evidence>
<evidence type="ECO:0000256" key="1">
    <source>
        <dbReference type="ARBA" id="ARBA00008791"/>
    </source>
</evidence>
<dbReference type="PRINTS" id="PR01438">
    <property type="entry name" value="UNVRSLSTRESS"/>
</dbReference>
<comment type="similarity">
    <text evidence="1">Belongs to the universal stress protein A family.</text>
</comment>
<evidence type="ECO:0000313" key="3">
    <source>
        <dbReference type="EMBL" id="ABL03283.1"/>
    </source>
</evidence>
<name>A0PLR4_MYCUA</name>
<dbReference type="AlphaFoldDB" id="A0PLR4"/>
<dbReference type="PANTHER" id="PTHR31964">
    <property type="entry name" value="ADENINE NUCLEOTIDE ALPHA HYDROLASES-LIKE SUPERFAMILY PROTEIN"/>
    <property type="match status" value="1"/>
</dbReference>
<reference evidence="3 4" key="1">
    <citation type="journal article" date="2007" name="Genome Res.">
        <title>Reductive evolution and niche adaptation inferred from the genome of Mycobacterium ulcerans, the causative agent of Buruli ulcer.</title>
        <authorList>
            <person name="Stinear T.P."/>
            <person name="Seemann T."/>
            <person name="Pidot S."/>
            <person name="Frigui W."/>
            <person name="Reysset G."/>
            <person name="Garnier T."/>
            <person name="Meurice G."/>
            <person name="Simon D."/>
            <person name="Bouchier C."/>
            <person name="Ma L."/>
            <person name="Tichit M."/>
            <person name="Porter J.L."/>
            <person name="Ryan J."/>
            <person name="Johnson P.D."/>
            <person name="Davies J.K."/>
            <person name="Jenkin G.A."/>
            <person name="Small P.L."/>
            <person name="Jones L.M."/>
            <person name="Tekaia F."/>
            <person name="Laval F."/>
            <person name="Daffe M."/>
            <person name="Parkhill J."/>
            <person name="Cole S.T."/>
        </authorList>
    </citation>
    <scope>NUCLEOTIDE SEQUENCE [LARGE SCALE GENOMIC DNA]</scope>
    <source>
        <strain evidence="3 4">Agy99</strain>
    </source>
</reference>
<proteinExistence type="inferred from homology"/>
<protein>
    <recommendedName>
        <fullName evidence="2">UspA domain-containing protein</fullName>
    </recommendedName>
</protein>